<evidence type="ECO:0000256" key="6">
    <source>
        <dbReference type="ARBA" id="ARBA00022989"/>
    </source>
</evidence>
<dbReference type="EMBL" id="CAJOBI010023579">
    <property type="protein sequence ID" value="CAF4231170.1"/>
    <property type="molecule type" value="Genomic_DNA"/>
</dbReference>
<evidence type="ECO:0000313" key="11">
    <source>
        <dbReference type="Proteomes" id="UP000676336"/>
    </source>
</evidence>
<sequence>ICDLETILLGESVPIPVYFLPETQQTNDLYKSIESRRDSTKDSALAVLYDMITADGYQLSVNTGKYSQRTDSVLYNIAGKLIGHGIEERLPKILLVAHYDALGFANGLIQGAD</sequence>
<evidence type="ECO:0000256" key="4">
    <source>
        <dbReference type="ARBA" id="ARBA00022729"/>
    </source>
</evidence>
<gene>
    <name evidence="9" type="ORF">SMN809_LOCUS23148</name>
    <name evidence="10" type="ORF">SMN809_LOCUS23185</name>
</gene>
<protein>
    <submittedName>
        <fullName evidence="9">Uncharacterized protein</fullName>
    </submittedName>
</protein>
<feature type="non-terminal residue" evidence="9">
    <location>
        <position position="1"/>
    </location>
</feature>
<dbReference type="AlphaFoldDB" id="A0A8S2SIK4"/>
<dbReference type="GO" id="GO:0005789">
    <property type="term" value="C:endoplasmic reticulum membrane"/>
    <property type="evidence" value="ECO:0007669"/>
    <property type="project" value="UniProtKB-SubCell"/>
</dbReference>
<evidence type="ECO:0000256" key="5">
    <source>
        <dbReference type="ARBA" id="ARBA00022824"/>
    </source>
</evidence>
<keyword evidence="8" id="KW-0325">Glycoprotein</keyword>
<keyword evidence="4" id="KW-0732">Signal</keyword>
<proteinExistence type="inferred from homology"/>
<evidence type="ECO:0000256" key="2">
    <source>
        <dbReference type="ARBA" id="ARBA00007717"/>
    </source>
</evidence>
<dbReference type="InterPro" id="IPR016574">
    <property type="entry name" value="Nicalin"/>
</dbReference>
<evidence type="ECO:0000313" key="9">
    <source>
        <dbReference type="EMBL" id="CAF4231170.1"/>
    </source>
</evidence>
<evidence type="ECO:0000256" key="3">
    <source>
        <dbReference type="ARBA" id="ARBA00022692"/>
    </source>
</evidence>
<comment type="caution">
    <text evidence="9">The sequence shown here is derived from an EMBL/GenBank/DDBJ whole genome shotgun (WGS) entry which is preliminary data.</text>
</comment>
<keyword evidence="7" id="KW-0472">Membrane</keyword>
<evidence type="ECO:0000313" key="10">
    <source>
        <dbReference type="EMBL" id="CAF4232131.1"/>
    </source>
</evidence>
<organism evidence="9 11">
    <name type="scientific">Rotaria magnacalcarata</name>
    <dbReference type="NCBI Taxonomy" id="392030"/>
    <lineage>
        <taxon>Eukaryota</taxon>
        <taxon>Metazoa</taxon>
        <taxon>Spiralia</taxon>
        <taxon>Gnathifera</taxon>
        <taxon>Rotifera</taxon>
        <taxon>Eurotatoria</taxon>
        <taxon>Bdelloidea</taxon>
        <taxon>Philodinida</taxon>
        <taxon>Philodinidae</taxon>
        <taxon>Rotaria</taxon>
    </lineage>
</organism>
<keyword evidence="6" id="KW-1133">Transmembrane helix</keyword>
<evidence type="ECO:0000256" key="1">
    <source>
        <dbReference type="ARBA" id="ARBA00004389"/>
    </source>
</evidence>
<feature type="non-terminal residue" evidence="9">
    <location>
        <position position="113"/>
    </location>
</feature>
<dbReference type="Proteomes" id="UP000676336">
    <property type="component" value="Unassembled WGS sequence"/>
</dbReference>
<keyword evidence="5" id="KW-0256">Endoplasmic reticulum</keyword>
<reference evidence="9" key="1">
    <citation type="submission" date="2021-02" db="EMBL/GenBank/DDBJ databases">
        <authorList>
            <person name="Nowell W R."/>
        </authorList>
    </citation>
    <scope>NUCLEOTIDE SEQUENCE</scope>
</reference>
<name>A0A8S2SIK4_9BILA</name>
<accession>A0A8S2SIK4</accession>
<evidence type="ECO:0000256" key="8">
    <source>
        <dbReference type="ARBA" id="ARBA00023180"/>
    </source>
</evidence>
<comment type="subcellular location">
    <subcellularLocation>
        <location evidence="1">Endoplasmic reticulum membrane</location>
        <topology evidence="1">Single-pass membrane protein</topology>
    </subcellularLocation>
</comment>
<evidence type="ECO:0000256" key="7">
    <source>
        <dbReference type="ARBA" id="ARBA00023136"/>
    </source>
</evidence>
<dbReference type="PANTHER" id="PTHR31826">
    <property type="entry name" value="NICALIN"/>
    <property type="match status" value="1"/>
</dbReference>
<dbReference type="EMBL" id="CAJOBI010023747">
    <property type="protein sequence ID" value="CAF4232131.1"/>
    <property type="molecule type" value="Genomic_DNA"/>
</dbReference>
<comment type="similarity">
    <text evidence="2">Belongs to the nicastrin family.</text>
</comment>
<keyword evidence="3" id="KW-0812">Transmembrane</keyword>
<dbReference type="GO" id="GO:0009966">
    <property type="term" value="P:regulation of signal transduction"/>
    <property type="evidence" value="ECO:0007669"/>
    <property type="project" value="InterPro"/>
</dbReference>